<accession>T0J869</accession>
<evidence type="ECO:0000313" key="3">
    <source>
        <dbReference type="Proteomes" id="UP000015527"/>
    </source>
</evidence>
<dbReference type="eggNOG" id="COG0457">
    <property type="taxonomic scope" value="Bacteria"/>
</dbReference>
<dbReference type="InterPro" id="IPR011990">
    <property type="entry name" value="TPR-like_helical_dom_sf"/>
</dbReference>
<dbReference type="Proteomes" id="UP000015527">
    <property type="component" value="Unassembled WGS sequence"/>
</dbReference>
<comment type="caution">
    <text evidence="2">The sequence shown here is derived from an EMBL/GenBank/DDBJ whole genome shotgun (WGS) entry which is preliminary data.</text>
</comment>
<organism evidence="2 3">
    <name type="scientific">Novosphingobium lindaniclasticum LE124</name>
    <dbReference type="NCBI Taxonomy" id="1096930"/>
    <lineage>
        <taxon>Bacteria</taxon>
        <taxon>Pseudomonadati</taxon>
        <taxon>Pseudomonadota</taxon>
        <taxon>Alphaproteobacteria</taxon>
        <taxon>Sphingomonadales</taxon>
        <taxon>Sphingomonadaceae</taxon>
        <taxon>Novosphingobium</taxon>
    </lineage>
</organism>
<keyword evidence="3" id="KW-1185">Reference proteome</keyword>
<evidence type="ECO:0000256" key="1">
    <source>
        <dbReference type="SAM" id="SignalP"/>
    </source>
</evidence>
<evidence type="ECO:0000313" key="2">
    <source>
        <dbReference type="EMBL" id="EQB18174.1"/>
    </source>
</evidence>
<dbReference type="Gene3D" id="1.25.40.10">
    <property type="entry name" value="Tetratricopeptide repeat domain"/>
    <property type="match status" value="1"/>
</dbReference>
<protein>
    <recommendedName>
        <fullName evidence="4">Tetratrico peptide repeat group 5 domain-containing protein</fullName>
    </recommendedName>
</protein>
<reference evidence="2 3" key="1">
    <citation type="journal article" date="2013" name="Genome Announc.">
        <title>Genome Sequence of Novosphingobium lindaniclasticum LE124T, Isolated from a Hexachlorocyclohexane Dumpsite.</title>
        <authorList>
            <person name="Saxena A."/>
            <person name="Nayyar N."/>
            <person name="Sangwan N."/>
            <person name="Kumari R."/>
            <person name="Khurana J.P."/>
            <person name="Lal R."/>
        </authorList>
    </citation>
    <scope>NUCLEOTIDE SEQUENCE [LARGE SCALE GENOMIC DNA]</scope>
    <source>
        <strain evidence="2 3">LE124</strain>
    </source>
</reference>
<dbReference type="AlphaFoldDB" id="T0J869"/>
<sequence>MILARLLATAALLPSAALLAAPVASPIPAPAPTAKPPARPGAKAVTLPPAPRLPGFAADLAQQPAVVGPAAWAKLSEAEAWERLARVPRPERQQARWNYARSLIGQERGGEAFGVLEVMRQDDPDLEMVDTFRLAQGAALTLLRRYPDALSALGAPGLGVNPEACAWRLRALAQSAMGEQALQQLGCARPALATPRPKAFVLAAARAAVEGGAPEKAMQWLAPLPDRDPAANLYRGRAELAQGHADQARLRFARVERSGTMEQRMDARLSEVESEVAHKAVGPEAALKRLDAIRYAWRGDAIEERALRLTYKLYDARGDLSGALAAGAALFRYHDAARQGPDFVPGLRTKLATALDPARKLPLDKAAGLYWDYRDIAPGGAEGDLMASHLAERLQQAGLYERAGDLLTYQLFVRAGDLARGPLSARVATLFILAGRPDRALETLRKSDDPSFPDAMIAARKRVEAAALSQIGRIDEAMAVLQDVPDADTLRAEILWKQRDWSRYAEASAAGLPKGRALDAVAQAVVLRHAISLAMLGREEGLAGLHARYAGAFRGLPSAPIFEMLTGNPQEANGPQLARAMAAMPSASPAGEFADLLERAPGSAAPKG</sequence>
<feature type="signal peptide" evidence="1">
    <location>
        <begin position="1"/>
        <end position="20"/>
    </location>
</feature>
<name>T0J869_9SPHN</name>
<dbReference type="RefSeq" id="WP_021233062.1">
    <property type="nucleotide sequence ID" value="NZ_ATHL01000042.1"/>
</dbReference>
<dbReference type="EMBL" id="ATHL01000042">
    <property type="protein sequence ID" value="EQB18174.1"/>
    <property type="molecule type" value="Genomic_DNA"/>
</dbReference>
<dbReference type="PATRIC" id="fig|1096930.3.peg.1091"/>
<evidence type="ECO:0008006" key="4">
    <source>
        <dbReference type="Google" id="ProtNLM"/>
    </source>
</evidence>
<proteinExistence type="predicted"/>
<keyword evidence="1" id="KW-0732">Signal</keyword>
<feature type="chain" id="PRO_5004565206" description="Tetratrico peptide repeat group 5 domain-containing protein" evidence="1">
    <location>
        <begin position="21"/>
        <end position="608"/>
    </location>
</feature>
<gene>
    <name evidence="2" type="ORF">L284_05530</name>
</gene>